<organism evidence="2 3">
    <name type="scientific">SAR86 cluster bacterium</name>
    <dbReference type="NCBI Taxonomy" id="2030880"/>
    <lineage>
        <taxon>Bacteria</taxon>
        <taxon>Pseudomonadati</taxon>
        <taxon>Pseudomonadota</taxon>
        <taxon>Gammaproteobacteria</taxon>
        <taxon>SAR86 cluster</taxon>
    </lineage>
</organism>
<reference evidence="2 3" key="1">
    <citation type="submission" date="2019-02" db="EMBL/GenBank/DDBJ databases">
        <title>Prokaryotic population dynamics and viral predation in marine succession experiment using metagenomics: the confinement effect.</title>
        <authorList>
            <person name="Haro-Moreno J.M."/>
            <person name="Rodriguez-Valera F."/>
            <person name="Lopez-Perez M."/>
        </authorList>
    </citation>
    <scope>NUCLEOTIDE SEQUENCE [LARGE SCALE GENOMIC DNA]</scope>
    <source>
        <strain evidence="2">MED-G163</strain>
    </source>
</reference>
<evidence type="ECO:0000313" key="2">
    <source>
        <dbReference type="EMBL" id="RZO23220.1"/>
    </source>
</evidence>
<keyword evidence="1" id="KW-0472">Membrane</keyword>
<protein>
    <submittedName>
        <fullName evidence="2">Uncharacterized protein</fullName>
    </submittedName>
</protein>
<keyword evidence="1" id="KW-0812">Transmembrane</keyword>
<proteinExistence type="predicted"/>
<keyword evidence="1" id="KW-1133">Transmembrane helix</keyword>
<feature type="transmembrane region" description="Helical" evidence="1">
    <location>
        <begin position="51"/>
        <end position="74"/>
    </location>
</feature>
<dbReference type="Proteomes" id="UP000315782">
    <property type="component" value="Unassembled WGS sequence"/>
</dbReference>
<accession>A0A520MPV8</accession>
<sequence length="79" mass="8994">MISEQVLFIMGAITFLFTFGWFKAAAMVVFKSEFIKNSSSLTYTWKKLFKVFFVDLSICSIGIIGTGAMFIFIFKNLPL</sequence>
<comment type="caution">
    <text evidence="2">The sequence shown here is derived from an EMBL/GenBank/DDBJ whole genome shotgun (WGS) entry which is preliminary data.</text>
</comment>
<name>A0A520MPV8_9GAMM</name>
<dbReference type="EMBL" id="SHBI01000001">
    <property type="protein sequence ID" value="RZO23220.1"/>
    <property type="molecule type" value="Genomic_DNA"/>
</dbReference>
<evidence type="ECO:0000256" key="1">
    <source>
        <dbReference type="SAM" id="Phobius"/>
    </source>
</evidence>
<dbReference type="AlphaFoldDB" id="A0A520MPV8"/>
<feature type="transmembrane region" description="Helical" evidence="1">
    <location>
        <begin position="6"/>
        <end position="30"/>
    </location>
</feature>
<gene>
    <name evidence="2" type="ORF">EVA96_00175</name>
</gene>
<evidence type="ECO:0000313" key="3">
    <source>
        <dbReference type="Proteomes" id="UP000315782"/>
    </source>
</evidence>